<feature type="transmembrane region" description="Helical" evidence="7">
    <location>
        <begin position="206"/>
        <end position="229"/>
    </location>
</feature>
<feature type="transmembrane region" description="Helical" evidence="7">
    <location>
        <begin position="449"/>
        <end position="467"/>
    </location>
</feature>
<evidence type="ECO:0000256" key="7">
    <source>
        <dbReference type="SAM" id="Phobius"/>
    </source>
</evidence>
<dbReference type="PANTHER" id="PTHR11785:SF402">
    <property type="entry name" value="AMINO ACID TRANSPORTER (EUROFUNG)"/>
    <property type="match status" value="1"/>
</dbReference>
<feature type="region of interest" description="Disordered" evidence="6">
    <location>
        <begin position="1"/>
        <end position="44"/>
    </location>
</feature>
<feature type="transmembrane region" description="Helical" evidence="7">
    <location>
        <begin position="58"/>
        <end position="77"/>
    </location>
</feature>
<dbReference type="InterPro" id="IPR002293">
    <property type="entry name" value="AA/rel_permease1"/>
</dbReference>
<evidence type="ECO:0000256" key="3">
    <source>
        <dbReference type="ARBA" id="ARBA00022989"/>
    </source>
</evidence>
<feature type="transmembrane region" description="Helical" evidence="7">
    <location>
        <begin position="503"/>
        <end position="525"/>
    </location>
</feature>
<feature type="transmembrane region" description="Helical" evidence="7">
    <location>
        <begin position="479"/>
        <end position="497"/>
    </location>
</feature>
<reference evidence="8" key="2">
    <citation type="submission" date="2023-05" db="EMBL/GenBank/DDBJ databases">
        <authorList>
            <consortium name="Lawrence Berkeley National Laboratory"/>
            <person name="Steindorff A."/>
            <person name="Hensen N."/>
            <person name="Bonometti L."/>
            <person name="Westerberg I."/>
            <person name="Brannstrom I.O."/>
            <person name="Guillou S."/>
            <person name="Cros-Aarteil S."/>
            <person name="Calhoun S."/>
            <person name="Haridas S."/>
            <person name="Kuo A."/>
            <person name="Mondo S."/>
            <person name="Pangilinan J."/>
            <person name="Riley R."/>
            <person name="Labutti K."/>
            <person name="Andreopoulos B."/>
            <person name="Lipzen A."/>
            <person name="Chen C."/>
            <person name="Yanf M."/>
            <person name="Daum C."/>
            <person name="Ng V."/>
            <person name="Clum A."/>
            <person name="Ohm R."/>
            <person name="Martin F."/>
            <person name="Silar P."/>
            <person name="Natvig D."/>
            <person name="Lalanne C."/>
            <person name="Gautier V."/>
            <person name="Ament-Velasquez S.L."/>
            <person name="Kruys A."/>
            <person name="Hutchinson M.I."/>
            <person name="Powell A.J."/>
            <person name="Barry K."/>
            <person name="Miller A.N."/>
            <person name="Grigoriev I.V."/>
            <person name="Debuchy R."/>
            <person name="Gladieux P."/>
            <person name="Thoren M.H."/>
            <person name="Johannesson H."/>
        </authorList>
    </citation>
    <scope>NUCLEOTIDE SEQUENCE</scope>
    <source>
        <strain evidence="8">CBS 123565</strain>
    </source>
</reference>
<dbReference type="Proteomes" id="UP001304895">
    <property type="component" value="Unassembled WGS sequence"/>
</dbReference>
<evidence type="ECO:0000256" key="1">
    <source>
        <dbReference type="ARBA" id="ARBA00004141"/>
    </source>
</evidence>
<accession>A0AAN6UHC8</accession>
<dbReference type="GO" id="GO:0015179">
    <property type="term" value="F:L-amino acid transmembrane transporter activity"/>
    <property type="evidence" value="ECO:0007669"/>
    <property type="project" value="TreeGrafter"/>
</dbReference>
<comment type="caution">
    <text evidence="8">The sequence shown here is derived from an EMBL/GenBank/DDBJ whole genome shotgun (WGS) entry which is preliminary data.</text>
</comment>
<feature type="transmembrane region" description="Helical" evidence="7">
    <location>
        <begin position="89"/>
        <end position="111"/>
    </location>
</feature>
<dbReference type="InterPro" id="IPR018376">
    <property type="entry name" value="Enoyl-CoA_hyd/isom_CS"/>
</dbReference>
<dbReference type="InterPro" id="IPR014748">
    <property type="entry name" value="Enoyl-CoA_hydra_C"/>
</dbReference>
<dbReference type="PANTHER" id="PTHR11785">
    <property type="entry name" value="AMINO ACID TRANSPORTER"/>
    <property type="match status" value="1"/>
</dbReference>
<evidence type="ECO:0000256" key="4">
    <source>
        <dbReference type="ARBA" id="ARBA00023136"/>
    </source>
</evidence>
<dbReference type="AlphaFoldDB" id="A0AAN6UHC8"/>
<feature type="transmembrane region" description="Helical" evidence="7">
    <location>
        <begin position="269"/>
        <end position="285"/>
    </location>
</feature>
<evidence type="ECO:0000256" key="5">
    <source>
        <dbReference type="RuleBase" id="RU003707"/>
    </source>
</evidence>
<keyword evidence="4 7" id="KW-0472">Membrane</keyword>
<dbReference type="GO" id="GO:0016020">
    <property type="term" value="C:membrane"/>
    <property type="evidence" value="ECO:0007669"/>
    <property type="project" value="UniProtKB-SubCell"/>
</dbReference>
<protein>
    <submittedName>
        <fullName evidence="8">Uncharacterized protein</fullName>
    </submittedName>
</protein>
<dbReference type="InterPro" id="IPR050598">
    <property type="entry name" value="AminoAcid_Transporter"/>
</dbReference>
<dbReference type="Pfam" id="PF00378">
    <property type="entry name" value="ECH_1"/>
    <property type="match status" value="1"/>
</dbReference>
<sequence>MPVADEGRLHGRDGNGNADAATAERQPLLAGAGPGPEDGEETAVGGARGTFRRNLGTVEAFAIVISIVIGSGVFTSPGPIDTNVPSPGVGLLVWLVGGVLAWTGASTMAELGTAIPGEGGVQPYLKYIYGDVAGFLAAWTWVVAMIPAALAIMSIVFVESIYSALGVTGQGDGIEHKLLSIAVLVVIGLANSISTKTSTRLNNFFVATKFTMIAAVVLAGVVVVILQLVDPNREVGGRDWAKKPWFGYRDSISPGGAITHWAGMSQWDMFGHLSAALYAALWAYSGWDKPIYISAELSAPARQLPLAINTSLPSIIICFITANAAYYILLPWDVVSTTDSVAVTAITQLLGPAFGVMAAIFICLVVAGSLLTSSFVAGRMTVAAVGQNWLPRIFTVVGRVGTEQESSPVGRQKISDSDAPINAIILSTILSALYVLLGNFRALLTFSGLGEYTFFFLTVLGAIILRYREPNLERPYKPSVLIPITFALVSGFVVLRGATFTPWLALILAGLWALGLAFYWSRIWYQGRGFDYTTDNYYVLLLRGLFGGSHSFMSMSLPALPRRAAYITLNAPLRRNALSLSELRSLRDQIIKHNTNPTTGRALFLPPFKPSHLSTLEQSHAKLTSAPPEHDDYSWLISSRAFAAERAGLPSVLVLASDGPVFSSGHDLRELRALAPAQVSETFRLCAEVMSLIRRSPALVVGRISGLAIAAGCQLALTTDLPIAHADLVRFRLPGAGLGLPCSSPVAAVSRKLGNTRAFRMLATAEEVGVEEMADVVRVVRGGDGPEERVRVLDREVWGTVERLTGMSPQQSAMSKWAFWTQAGLTGGSYVGADGLEVAGSGGDGYQDAVEWAGRVMALHAKSEDAQEGMDAFLEKREPVWAGFGQQ</sequence>
<dbReference type="CDD" id="cd06558">
    <property type="entry name" value="crotonase-like"/>
    <property type="match status" value="1"/>
</dbReference>
<dbReference type="SUPFAM" id="SSF52096">
    <property type="entry name" value="ClpP/crotonase"/>
    <property type="match status" value="1"/>
</dbReference>
<feature type="compositionally biased region" description="Basic and acidic residues" evidence="6">
    <location>
        <begin position="1"/>
        <end position="13"/>
    </location>
</feature>
<feature type="transmembrane region" description="Helical" evidence="7">
    <location>
        <begin position="306"/>
        <end position="329"/>
    </location>
</feature>
<feature type="transmembrane region" description="Helical" evidence="7">
    <location>
        <begin position="349"/>
        <end position="371"/>
    </location>
</feature>
<dbReference type="EMBL" id="MU853415">
    <property type="protein sequence ID" value="KAK4132760.1"/>
    <property type="molecule type" value="Genomic_DNA"/>
</dbReference>
<organism evidence="8 9">
    <name type="scientific">Trichocladium antarcticum</name>
    <dbReference type="NCBI Taxonomy" id="1450529"/>
    <lineage>
        <taxon>Eukaryota</taxon>
        <taxon>Fungi</taxon>
        <taxon>Dikarya</taxon>
        <taxon>Ascomycota</taxon>
        <taxon>Pezizomycotina</taxon>
        <taxon>Sordariomycetes</taxon>
        <taxon>Sordariomycetidae</taxon>
        <taxon>Sordariales</taxon>
        <taxon>Chaetomiaceae</taxon>
        <taxon>Trichocladium</taxon>
    </lineage>
</organism>
<name>A0AAN6UHC8_9PEZI</name>
<proteinExistence type="inferred from homology"/>
<keyword evidence="3 7" id="KW-1133">Transmembrane helix</keyword>
<comment type="subcellular location">
    <subcellularLocation>
        <location evidence="1">Membrane</location>
        <topology evidence="1">Multi-pass membrane protein</topology>
    </subcellularLocation>
</comment>
<evidence type="ECO:0000256" key="2">
    <source>
        <dbReference type="ARBA" id="ARBA00022692"/>
    </source>
</evidence>
<comment type="similarity">
    <text evidence="5">Belongs to the enoyl-CoA hydratase/isomerase family.</text>
</comment>
<dbReference type="InterPro" id="IPR029045">
    <property type="entry name" value="ClpP/crotonase-like_dom_sf"/>
</dbReference>
<feature type="transmembrane region" description="Helical" evidence="7">
    <location>
        <begin position="132"/>
        <end position="158"/>
    </location>
</feature>
<evidence type="ECO:0000313" key="9">
    <source>
        <dbReference type="Proteomes" id="UP001304895"/>
    </source>
</evidence>
<keyword evidence="2 7" id="KW-0812">Transmembrane</keyword>
<dbReference type="Pfam" id="PF13520">
    <property type="entry name" value="AA_permease_2"/>
    <property type="match status" value="1"/>
</dbReference>
<feature type="transmembrane region" description="Helical" evidence="7">
    <location>
        <begin position="537"/>
        <end position="560"/>
    </location>
</feature>
<feature type="transmembrane region" description="Helical" evidence="7">
    <location>
        <begin position="178"/>
        <end position="194"/>
    </location>
</feature>
<feature type="transmembrane region" description="Helical" evidence="7">
    <location>
        <begin position="419"/>
        <end position="437"/>
    </location>
</feature>
<gene>
    <name evidence="8" type="ORF">BT67DRAFT_405926</name>
</gene>
<keyword evidence="9" id="KW-1185">Reference proteome</keyword>
<evidence type="ECO:0000313" key="8">
    <source>
        <dbReference type="EMBL" id="KAK4132760.1"/>
    </source>
</evidence>
<dbReference type="PROSITE" id="PS00166">
    <property type="entry name" value="ENOYL_COA_HYDRATASE"/>
    <property type="match status" value="1"/>
</dbReference>
<dbReference type="Gene3D" id="1.20.1740.10">
    <property type="entry name" value="Amino acid/polyamine transporter I"/>
    <property type="match status" value="1"/>
</dbReference>
<dbReference type="InterPro" id="IPR001753">
    <property type="entry name" value="Enoyl-CoA_hydra/iso"/>
</dbReference>
<evidence type="ECO:0000256" key="6">
    <source>
        <dbReference type="SAM" id="MobiDB-lite"/>
    </source>
</evidence>
<reference evidence="8" key="1">
    <citation type="journal article" date="2023" name="Mol. Phylogenet. Evol.">
        <title>Genome-scale phylogeny and comparative genomics of the fungal order Sordariales.</title>
        <authorList>
            <person name="Hensen N."/>
            <person name="Bonometti L."/>
            <person name="Westerberg I."/>
            <person name="Brannstrom I.O."/>
            <person name="Guillou S."/>
            <person name="Cros-Aarteil S."/>
            <person name="Calhoun S."/>
            <person name="Haridas S."/>
            <person name="Kuo A."/>
            <person name="Mondo S."/>
            <person name="Pangilinan J."/>
            <person name="Riley R."/>
            <person name="LaButti K."/>
            <person name="Andreopoulos B."/>
            <person name="Lipzen A."/>
            <person name="Chen C."/>
            <person name="Yan M."/>
            <person name="Daum C."/>
            <person name="Ng V."/>
            <person name="Clum A."/>
            <person name="Steindorff A."/>
            <person name="Ohm R.A."/>
            <person name="Martin F."/>
            <person name="Silar P."/>
            <person name="Natvig D.O."/>
            <person name="Lalanne C."/>
            <person name="Gautier V."/>
            <person name="Ament-Velasquez S.L."/>
            <person name="Kruys A."/>
            <person name="Hutchinson M.I."/>
            <person name="Powell A.J."/>
            <person name="Barry K."/>
            <person name="Miller A.N."/>
            <person name="Grigoriev I.V."/>
            <person name="Debuchy R."/>
            <person name="Gladieux P."/>
            <person name="Hiltunen Thoren M."/>
            <person name="Johannesson H."/>
        </authorList>
    </citation>
    <scope>NUCLEOTIDE SEQUENCE</scope>
    <source>
        <strain evidence="8">CBS 123565</strain>
    </source>
</reference>
<dbReference type="Gene3D" id="1.10.12.10">
    <property type="entry name" value="Lyase 2-enoyl-coa Hydratase, Chain A, domain 2"/>
    <property type="match status" value="1"/>
</dbReference>
<dbReference type="Gene3D" id="3.90.226.10">
    <property type="entry name" value="2-enoyl-CoA Hydratase, Chain A, domain 1"/>
    <property type="match status" value="1"/>
</dbReference>
<dbReference type="GO" id="GO:0003824">
    <property type="term" value="F:catalytic activity"/>
    <property type="evidence" value="ECO:0007669"/>
    <property type="project" value="InterPro"/>
</dbReference>